<dbReference type="RefSeq" id="WP_236090872.1">
    <property type="nucleotide sequence ID" value="NZ_JAKGSG010000053.1"/>
</dbReference>
<gene>
    <name evidence="3" type="ORF">L1785_19015</name>
</gene>
<proteinExistence type="predicted"/>
<sequence length="138" mass="15422">MAGRVRPPPRRRPPSSSPPPSRPRLRPSRRRASAGTPSRPSGSGSPAGAERAARQTVAILRAKAGRAPRDRDLSDLVGELLTNCDDRRRRVAQHRPGHHRARLNEIPDRFSFWPWLAAGSVSPERRPGRGWRPSWLEV</sequence>
<dbReference type="InterPro" id="IPR041413">
    <property type="entry name" value="MLTR_LBD"/>
</dbReference>
<name>A0AA41QH82_9MICO</name>
<evidence type="ECO:0000256" key="1">
    <source>
        <dbReference type="SAM" id="MobiDB-lite"/>
    </source>
</evidence>
<organism evidence="3 4">
    <name type="scientific">Antribacter soli</name>
    <dbReference type="NCBI Taxonomy" id="2910976"/>
    <lineage>
        <taxon>Bacteria</taxon>
        <taxon>Bacillati</taxon>
        <taxon>Actinomycetota</taxon>
        <taxon>Actinomycetes</taxon>
        <taxon>Micrococcales</taxon>
        <taxon>Promicromonosporaceae</taxon>
        <taxon>Antribacter</taxon>
    </lineage>
</organism>
<feature type="compositionally biased region" description="Basic residues" evidence="1">
    <location>
        <begin position="23"/>
        <end position="32"/>
    </location>
</feature>
<reference evidence="3" key="1">
    <citation type="submission" date="2022-01" db="EMBL/GenBank/DDBJ databases">
        <title>Antribacter sp. nov., isolated from Guizhou of China.</title>
        <authorList>
            <person name="Chengliang C."/>
            <person name="Ya Z."/>
        </authorList>
    </citation>
    <scope>NUCLEOTIDE SEQUENCE</scope>
    <source>
        <strain evidence="3">KLBMP 9083</strain>
    </source>
</reference>
<feature type="compositionally biased region" description="Low complexity" evidence="1">
    <location>
        <begin position="33"/>
        <end position="50"/>
    </location>
</feature>
<dbReference type="EMBL" id="JAKGSG010000053">
    <property type="protein sequence ID" value="MCF4123068.1"/>
    <property type="molecule type" value="Genomic_DNA"/>
</dbReference>
<comment type="caution">
    <text evidence="3">The sequence shown here is derived from an EMBL/GenBank/DDBJ whole genome shotgun (WGS) entry which is preliminary data.</text>
</comment>
<dbReference type="Pfam" id="PF17765">
    <property type="entry name" value="MLTR_LBD"/>
    <property type="match status" value="1"/>
</dbReference>
<dbReference type="Proteomes" id="UP001165405">
    <property type="component" value="Unassembled WGS sequence"/>
</dbReference>
<evidence type="ECO:0000313" key="4">
    <source>
        <dbReference type="Proteomes" id="UP001165405"/>
    </source>
</evidence>
<evidence type="ECO:0000313" key="3">
    <source>
        <dbReference type="EMBL" id="MCF4123068.1"/>
    </source>
</evidence>
<keyword evidence="4" id="KW-1185">Reference proteome</keyword>
<dbReference type="AlphaFoldDB" id="A0AA41QH82"/>
<protein>
    <recommendedName>
        <fullName evidence="2">MmyB-like transcription regulator ligand binding domain-containing protein</fullName>
    </recommendedName>
</protein>
<feature type="region of interest" description="Disordered" evidence="1">
    <location>
        <begin position="1"/>
        <end position="54"/>
    </location>
</feature>
<evidence type="ECO:0000259" key="2">
    <source>
        <dbReference type="Pfam" id="PF17765"/>
    </source>
</evidence>
<feature type="domain" description="MmyB-like transcription regulator ligand binding" evidence="2">
    <location>
        <begin position="48"/>
        <end position="103"/>
    </location>
</feature>
<accession>A0AA41QH82</accession>
<dbReference type="Gene3D" id="3.30.450.180">
    <property type="match status" value="1"/>
</dbReference>